<dbReference type="PROSITE" id="PS50883">
    <property type="entry name" value="EAL"/>
    <property type="match status" value="1"/>
</dbReference>
<proteinExistence type="predicted"/>
<protein>
    <recommendedName>
        <fullName evidence="1">EAL domain-containing protein</fullName>
    </recommendedName>
</protein>
<reference evidence="2 3" key="1">
    <citation type="submission" date="2017-08" db="EMBL/GenBank/DDBJ databases">
        <title>Infants hospitalized years apart are colonized by the same room-sourced microbial strains.</title>
        <authorList>
            <person name="Brooks B."/>
            <person name="Olm M.R."/>
            <person name="Firek B.A."/>
            <person name="Baker R."/>
            <person name="Thomas B.C."/>
            <person name="Morowitz M.J."/>
            <person name="Banfield J.F."/>
        </authorList>
    </citation>
    <scope>NUCLEOTIDE SEQUENCE [LARGE SCALE GENOMIC DNA]</scope>
    <source>
        <strain evidence="2">S2_003_000_R2_14</strain>
    </source>
</reference>
<sequence length="80" mass="8404">MAMTVGDEALACAELERTAEARVTALRRAGVLVSVDDVGERFLPVGSLRGGSLPARVKEVRPQFALVPGALVAAFARPSR</sequence>
<gene>
    <name evidence="2" type="ORF">DI536_32445</name>
</gene>
<evidence type="ECO:0000259" key="1">
    <source>
        <dbReference type="PROSITE" id="PS50883"/>
    </source>
</evidence>
<evidence type="ECO:0000313" key="3">
    <source>
        <dbReference type="Proteomes" id="UP000249061"/>
    </source>
</evidence>
<dbReference type="Proteomes" id="UP000249061">
    <property type="component" value="Unassembled WGS sequence"/>
</dbReference>
<name>A0A2W5UQ86_9BACT</name>
<dbReference type="EMBL" id="QFQP01000045">
    <property type="protein sequence ID" value="PZR05384.1"/>
    <property type="molecule type" value="Genomic_DNA"/>
</dbReference>
<evidence type="ECO:0000313" key="2">
    <source>
        <dbReference type="EMBL" id="PZR05384.1"/>
    </source>
</evidence>
<organism evidence="2 3">
    <name type="scientific">Archangium gephyra</name>
    <dbReference type="NCBI Taxonomy" id="48"/>
    <lineage>
        <taxon>Bacteria</taxon>
        <taxon>Pseudomonadati</taxon>
        <taxon>Myxococcota</taxon>
        <taxon>Myxococcia</taxon>
        <taxon>Myxococcales</taxon>
        <taxon>Cystobacterineae</taxon>
        <taxon>Archangiaceae</taxon>
        <taxon>Archangium</taxon>
    </lineage>
</organism>
<feature type="domain" description="EAL" evidence="1">
    <location>
        <begin position="1"/>
        <end position="80"/>
    </location>
</feature>
<comment type="caution">
    <text evidence="2">The sequence shown here is derived from an EMBL/GenBank/DDBJ whole genome shotgun (WGS) entry which is preliminary data.</text>
</comment>
<dbReference type="AlphaFoldDB" id="A0A2W5UQ86"/>
<dbReference type="InterPro" id="IPR001633">
    <property type="entry name" value="EAL_dom"/>
</dbReference>
<accession>A0A2W5UQ86</accession>